<keyword evidence="4" id="KW-1185">Reference proteome</keyword>
<keyword evidence="2" id="KW-0812">Transmembrane</keyword>
<feature type="transmembrane region" description="Helical" evidence="2">
    <location>
        <begin position="12"/>
        <end position="32"/>
    </location>
</feature>
<comment type="caution">
    <text evidence="3">The sequence shown here is derived from an EMBL/GenBank/DDBJ whole genome shotgun (WGS) entry which is preliminary data.</text>
</comment>
<keyword evidence="2" id="KW-0472">Membrane</keyword>
<proteinExistence type="predicted"/>
<dbReference type="AlphaFoldDB" id="A0A835HH98"/>
<organism evidence="3 4">
    <name type="scientific">Coptis chinensis</name>
    <dbReference type="NCBI Taxonomy" id="261450"/>
    <lineage>
        <taxon>Eukaryota</taxon>
        <taxon>Viridiplantae</taxon>
        <taxon>Streptophyta</taxon>
        <taxon>Embryophyta</taxon>
        <taxon>Tracheophyta</taxon>
        <taxon>Spermatophyta</taxon>
        <taxon>Magnoliopsida</taxon>
        <taxon>Ranunculales</taxon>
        <taxon>Ranunculaceae</taxon>
        <taxon>Coptidoideae</taxon>
        <taxon>Coptis</taxon>
    </lineage>
</organism>
<sequence length="218" mass="24103">MEETSSVFNGKLNILVGLFKMGIWIVLGFCLMKCRKETLRRGMLWECFKGLCGVKEVKLGRRDTWVCYEVGIDFDLVVGSSLAHIGAQNRCSEGALDQFNLMKLARLRPDKITFVSVISTCSELATLGQGQQTEEEKSDLGRGRRSTRFKSCLKEPTPSGGVTRKKPTTVSTPSHTEVVESCPVCRETAIANNACALHMEIISSDIMYISNGFSFGET</sequence>
<evidence type="ECO:0000256" key="1">
    <source>
        <dbReference type="SAM" id="MobiDB-lite"/>
    </source>
</evidence>
<accession>A0A835HH98</accession>
<keyword evidence="2" id="KW-1133">Transmembrane helix</keyword>
<dbReference type="OrthoDB" id="185373at2759"/>
<evidence type="ECO:0000256" key="2">
    <source>
        <dbReference type="SAM" id="Phobius"/>
    </source>
</evidence>
<feature type="region of interest" description="Disordered" evidence="1">
    <location>
        <begin position="151"/>
        <end position="173"/>
    </location>
</feature>
<dbReference type="EMBL" id="JADFTS010000007">
    <property type="protein sequence ID" value="KAF9598292.1"/>
    <property type="molecule type" value="Genomic_DNA"/>
</dbReference>
<dbReference type="Proteomes" id="UP000631114">
    <property type="component" value="Unassembled WGS sequence"/>
</dbReference>
<evidence type="ECO:0000313" key="3">
    <source>
        <dbReference type="EMBL" id="KAF9598292.1"/>
    </source>
</evidence>
<reference evidence="3 4" key="1">
    <citation type="submission" date="2020-10" db="EMBL/GenBank/DDBJ databases">
        <title>The Coptis chinensis genome and diversification of protoberbering-type alkaloids.</title>
        <authorList>
            <person name="Wang B."/>
            <person name="Shu S."/>
            <person name="Song C."/>
            <person name="Liu Y."/>
        </authorList>
    </citation>
    <scope>NUCLEOTIDE SEQUENCE [LARGE SCALE GENOMIC DNA]</scope>
    <source>
        <strain evidence="3">HL-2020</strain>
        <tissue evidence="3">Leaf</tissue>
    </source>
</reference>
<name>A0A835HH98_9MAGN</name>
<gene>
    <name evidence="3" type="ORF">IFM89_026559</name>
</gene>
<evidence type="ECO:0000313" key="4">
    <source>
        <dbReference type="Proteomes" id="UP000631114"/>
    </source>
</evidence>
<protein>
    <submittedName>
        <fullName evidence="3">Uncharacterized protein</fullName>
    </submittedName>
</protein>